<evidence type="ECO:0000313" key="7">
    <source>
        <dbReference type="EMBL" id="JAE18937.1"/>
    </source>
</evidence>
<dbReference type="PANTHER" id="PTHR43159">
    <property type="entry name" value="ENOYL-[ACYL-CARRIER-PROTEIN] REDUCTASE"/>
    <property type="match status" value="1"/>
</dbReference>
<reference evidence="7" key="2">
    <citation type="journal article" date="2015" name="Data Brief">
        <title>Shoot transcriptome of the giant reed, Arundo donax.</title>
        <authorList>
            <person name="Barrero R.A."/>
            <person name="Guerrero F.D."/>
            <person name="Moolhuijzen P."/>
            <person name="Goolsby J.A."/>
            <person name="Tidwell J."/>
            <person name="Bellgard S.E."/>
            <person name="Bellgard M.I."/>
        </authorList>
    </citation>
    <scope>NUCLEOTIDE SEQUENCE</scope>
    <source>
        <tissue evidence="7">Shoot tissue taken approximately 20 cm above the soil surface</tissue>
    </source>
</reference>
<dbReference type="EMBL" id="GBRH01178959">
    <property type="protein sequence ID" value="JAE18937.1"/>
    <property type="molecule type" value="Transcribed_RNA"/>
</dbReference>
<evidence type="ECO:0000256" key="3">
    <source>
        <dbReference type="ARBA" id="ARBA00022832"/>
    </source>
</evidence>
<dbReference type="AlphaFoldDB" id="A0A0A9G352"/>
<sequence>MHVLFLSTQFHEFPYFPGGATISLTYIASERAIPGYGGGMSSAKAALESDTRVWSS</sequence>
<organism evidence="7">
    <name type="scientific">Arundo donax</name>
    <name type="common">Giant reed</name>
    <name type="synonym">Donax arundinaceus</name>
    <dbReference type="NCBI Taxonomy" id="35708"/>
    <lineage>
        <taxon>Eukaryota</taxon>
        <taxon>Viridiplantae</taxon>
        <taxon>Streptophyta</taxon>
        <taxon>Embryophyta</taxon>
        <taxon>Tracheophyta</taxon>
        <taxon>Spermatophyta</taxon>
        <taxon>Magnoliopsida</taxon>
        <taxon>Liliopsida</taxon>
        <taxon>Poales</taxon>
        <taxon>Poaceae</taxon>
        <taxon>PACMAD clade</taxon>
        <taxon>Arundinoideae</taxon>
        <taxon>Arundineae</taxon>
        <taxon>Arundo</taxon>
    </lineage>
</organism>
<dbReference type="GO" id="GO:0006633">
    <property type="term" value="P:fatty acid biosynthetic process"/>
    <property type="evidence" value="ECO:0007669"/>
    <property type="project" value="UniProtKB-KW"/>
</dbReference>
<evidence type="ECO:0000256" key="1">
    <source>
        <dbReference type="ARBA" id="ARBA00005189"/>
    </source>
</evidence>
<comment type="pathway">
    <text evidence="1">Lipid metabolism.</text>
</comment>
<dbReference type="InterPro" id="IPR014358">
    <property type="entry name" value="Enoyl-ACP_Rdtase_NADH"/>
</dbReference>
<keyword evidence="4" id="KW-0560">Oxidoreductase</keyword>
<dbReference type="GO" id="GO:0004318">
    <property type="term" value="F:enoyl-[acyl-carrier-protein] reductase (NADH) activity"/>
    <property type="evidence" value="ECO:0007669"/>
    <property type="project" value="InterPro"/>
</dbReference>
<keyword evidence="3" id="KW-0276">Fatty acid metabolism</keyword>
<evidence type="ECO:0000256" key="5">
    <source>
        <dbReference type="ARBA" id="ARBA00023098"/>
    </source>
</evidence>
<dbReference type="InterPro" id="IPR036291">
    <property type="entry name" value="NAD(P)-bd_dom_sf"/>
</dbReference>
<dbReference type="PANTHER" id="PTHR43159:SF2">
    <property type="entry name" value="ENOYL-[ACYL-CARRIER-PROTEIN] REDUCTASE [NADH], CHLOROPLASTIC"/>
    <property type="match status" value="1"/>
</dbReference>
<accession>A0A0A9G352</accession>
<reference evidence="7" key="1">
    <citation type="submission" date="2014-09" db="EMBL/GenBank/DDBJ databases">
        <authorList>
            <person name="Magalhaes I.L.F."/>
            <person name="Oliveira U."/>
            <person name="Santos F.R."/>
            <person name="Vidigal T.H.D.A."/>
            <person name="Brescovit A.D."/>
            <person name="Santos A.J."/>
        </authorList>
    </citation>
    <scope>NUCLEOTIDE SEQUENCE</scope>
    <source>
        <tissue evidence="7">Shoot tissue taken approximately 20 cm above the soil surface</tissue>
    </source>
</reference>
<name>A0A0A9G352_ARUDO</name>
<evidence type="ECO:0000256" key="4">
    <source>
        <dbReference type="ARBA" id="ARBA00023002"/>
    </source>
</evidence>
<protein>
    <submittedName>
        <fullName evidence="7">Gpm519</fullName>
    </submittedName>
</protein>
<keyword evidence="5" id="KW-0443">Lipid metabolism</keyword>
<dbReference type="Gene3D" id="3.40.50.720">
    <property type="entry name" value="NAD(P)-binding Rossmann-like Domain"/>
    <property type="match status" value="1"/>
</dbReference>
<evidence type="ECO:0000256" key="2">
    <source>
        <dbReference type="ARBA" id="ARBA00022516"/>
    </source>
</evidence>
<keyword evidence="6" id="KW-0275">Fatty acid biosynthesis</keyword>
<keyword evidence="2" id="KW-0444">Lipid biosynthesis</keyword>
<evidence type="ECO:0000256" key="6">
    <source>
        <dbReference type="ARBA" id="ARBA00023160"/>
    </source>
</evidence>
<proteinExistence type="predicted"/>
<dbReference type="SUPFAM" id="SSF51735">
    <property type="entry name" value="NAD(P)-binding Rossmann-fold domains"/>
    <property type="match status" value="1"/>
</dbReference>